<dbReference type="InterPro" id="IPR008991">
    <property type="entry name" value="Translation_prot_SH3-like_sf"/>
</dbReference>
<dbReference type="KEGG" id="aft:BBF96_15885"/>
<dbReference type="SUPFAM" id="SSF50249">
    <property type="entry name" value="Nucleic acid-binding proteins"/>
    <property type="match status" value="1"/>
</dbReference>
<dbReference type="Gene3D" id="4.10.950.10">
    <property type="entry name" value="Ribosomal protein L2, domain 3"/>
    <property type="match status" value="1"/>
</dbReference>
<dbReference type="InterPro" id="IPR002171">
    <property type="entry name" value="Ribosomal_uL2"/>
</dbReference>
<dbReference type="SUPFAM" id="SSF50104">
    <property type="entry name" value="Translation proteins SH3-like domain"/>
    <property type="match status" value="1"/>
</dbReference>
<dbReference type="GO" id="GO:0016740">
    <property type="term" value="F:transferase activity"/>
    <property type="evidence" value="ECO:0007669"/>
    <property type="project" value="InterPro"/>
</dbReference>
<dbReference type="GO" id="GO:0003735">
    <property type="term" value="F:structural constituent of ribosome"/>
    <property type="evidence" value="ECO:0007669"/>
    <property type="project" value="InterPro"/>
</dbReference>
<evidence type="ECO:0000259" key="10">
    <source>
        <dbReference type="SMART" id="SM01383"/>
    </source>
</evidence>
<feature type="domain" description="Large ribosomal subunit protein uL2 C-terminal" evidence="9">
    <location>
        <begin position="124"/>
        <end position="253"/>
    </location>
</feature>
<dbReference type="GO" id="GO:0015934">
    <property type="term" value="C:large ribosomal subunit"/>
    <property type="evidence" value="ECO:0007669"/>
    <property type="project" value="InterPro"/>
</dbReference>
<comment type="function">
    <text evidence="7">One of the primary rRNA binding proteins. Required for association of the 30S and 50S subunits to form the 70S ribosome, for tRNA binding and peptide bond formation. It has been suggested to have peptidyltransferase activity; this is somewhat controversial. Makes several contacts with the 16S rRNA in the 70S ribosome.</text>
</comment>
<feature type="region of interest" description="Disordered" evidence="8">
    <location>
        <begin position="221"/>
        <end position="276"/>
    </location>
</feature>
<evidence type="ECO:0000256" key="7">
    <source>
        <dbReference type="HAMAP-Rule" id="MF_01320"/>
    </source>
</evidence>
<keyword evidence="2 7" id="KW-0699">rRNA-binding</keyword>
<dbReference type="FunFam" id="2.40.50.140:FF:000003">
    <property type="entry name" value="50S ribosomal protein L2"/>
    <property type="match status" value="1"/>
</dbReference>
<evidence type="ECO:0000256" key="1">
    <source>
        <dbReference type="ARBA" id="ARBA00005636"/>
    </source>
</evidence>
<dbReference type="NCBIfam" id="TIGR01171">
    <property type="entry name" value="rplB_bact"/>
    <property type="match status" value="1"/>
</dbReference>
<dbReference type="Pfam" id="PF03947">
    <property type="entry name" value="Ribosomal_L2_C"/>
    <property type="match status" value="1"/>
</dbReference>
<evidence type="ECO:0000256" key="2">
    <source>
        <dbReference type="ARBA" id="ARBA00022730"/>
    </source>
</evidence>
<dbReference type="InterPro" id="IPR005880">
    <property type="entry name" value="Ribosomal_uL2_bac/org-type"/>
</dbReference>
<keyword evidence="5 7" id="KW-0687">Ribonucleoprotein</keyword>
<evidence type="ECO:0000256" key="4">
    <source>
        <dbReference type="ARBA" id="ARBA00022980"/>
    </source>
</evidence>
<dbReference type="OrthoDB" id="9778722at2"/>
<dbReference type="FunFam" id="2.30.30.30:FF:000001">
    <property type="entry name" value="50S ribosomal protein L2"/>
    <property type="match status" value="1"/>
</dbReference>
<evidence type="ECO:0000256" key="5">
    <source>
        <dbReference type="ARBA" id="ARBA00023274"/>
    </source>
</evidence>
<dbReference type="PROSITE" id="PS00467">
    <property type="entry name" value="RIBOSOMAL_L2"/>
    <property type="match status" value="1"/>
</dbReference>
<evidence type="ECO:0000256" key="3">
    <source>
        <dbReference type="ARBA" id="ARBA00022884"/>
    </source>
</evidence>
<dbReference type="AlphaFoldDB" id="A0A3S9T2H3"/>
<evidence type="ECO:0000256" key="6">
    <source>
        <dbReference type="ARBA" id="ARBA00035242"/>
    </source>
</evidence>
<dbReference type="InterPro" id="IPR022669">
    <property type="entry name" value="Ribosomal_uL2_C"/>
</dbReference>
<reference evidence="11 12" key="1">
    <citation type="submission" date="2016-07" db="EMBL/GenBank/DDBJ databases">
        <title>Genome and transcriptome analysis of iron-reducing fermentative bacteria Anoxybacter fermentans.</title>
        <authorList>
            <person name="Zeng X."/>
            <person name="Shao Z."/>
        </authorList>
    </citation>
    <scope>NUCLEOTIDE SEQUENCE [LARGE SCALE GENOMIC DNA]</scope>
    <source>
        <strain evidence="11 12">DY22613</strain>
    </source>
</reference>
<comment type="subunit">
    <text evidence="7">Part of the 50S ribosomal subunit. Forms a bridge to the 30S subunit in the 70S ribosome.</text>
</comment>
<dbReference type="Proteomes" id="UP000267250">
    <property type="component" value="Chromosome"/>
</dbReference>
<dbReference type="GO" id="GO:0019843">
    <property type="term" value="F:rRNA binding"/>
    <property type="evidence" value="ECO:0007669"/>
    <property type="project" value="UniProtKB-UniRule"/>
</dbReference>
<organism evidence="11 12">
    <name type="scientific">Anoxybacter fermentans</name>
    <dbReference type="NCBI Taxonomy" id="1323375"/>
    <lineage>
        <taxon>Bacteria</taxon>
        <taxon>Bacillati</taxon>
        <taxon>Bacillota</taxon>
        <taxon>Clostridia</taxon>
        <taxon>Halanaerobiales</taxon>
        <taxon>Anoxybacter</taxon>
    </lineage>
</organism>
<dbReference type="PANTHER" id="PTHR13691:SF5">
    <property type="entry name" value="LARGE RIBOSOMAL SUBUNIT PROTEIN UL2M"/>
    <property type="match status" value="1"/>
</dbReference>
<evidence type="ECO:0000259" key="9">
    <source>
        <dbReference type="SMART" id="SM01382"/>
    </source>
</evidence>
<dbReference type="InterPro" id="IPR014722">
    <property type="entry name" value="Rib_uL2_dom2"/>
</dbReference>
<sequence length="276" mass="30090">MGIKKFKPTSPARRFMTVSTFEEITKTKPEKSLTAPLKKSGGRNATGRITVRHRGGGHKRKYRIIDFKRDKDGIPARVAAIEYDPNRSARIALLYYADGEKRYIIAPYKLKVGDVVVSGEDADIKVGNALPLANIPVGTIIHNIELKPGKGGQLARSAGTMAQLVAKEGKYATVKLPSGEVRLISLKCKATIGQVGNLDHENITIGKAGRKRWLGIRPSVRGTAMNPVDHPHGGGEGKNKSSGRHPVTPWGKPTLGAKTRKKNKPSDKMIIRRRNA</sequence>
<gene>
    <name evidence="7" type="primary">rplB</name>
    <name evidence="11" type="ORF">BBF96_15885</name>
</gene>
<feature type="region of interest" description="Disordered" evidence="8">
    <location>
        <begin position="29"/>
        <end position="50"/>
    </location>
</feature>
<dbReference type="SMART" id="SM01382">
    <property type="entry name" value="Ribosomal_L2_C"/>
    <property type="match status" value="1"/>
</dbReference>
<dbReference type="Gene3D" id="2.30.30.30">
    <property type="match status" value="1"/>
</dbReference>
<dbReference type="FunFam" id="4.10.950.10:FF:000001">
    <property type="entry name" value="50S ribosomal protein L2"/>
    <property type="match status" value="1"/>
</dbReference>
<keyword evidence="4 7" id="KW-0689">Ribosomal protein</keyword>
<dbReference type="InterPro" id="IPR022671">
    <property type="entry name" value="Ribosomal_uL2_CS"/>
</dbReference>
<dbReference type="RefSeq" id="WP_127018089.1">
    <property type="nucleotide sequence ID" value="NZ_CP016379.1"/>
</dbReference>
<dbReference type="HAMAP" id="MF_01320_B">
    <property type="entry name" value="Ribosomal_uL2_B"/>
    <property type="match status" value="1"/>
</dbReference>
<dbReference type="InterPro" id="IPR022666">
    <property type="entry name" value="Ribosomal_uL2_RNA-bd_dom"/>
</dbReference>
<evidence type="ECO:0000313" key="12">
    <source>
        <dbReference type="Proteomes" id="UP000267250"/>
    </source>
</evidence>
<dbReference type="GO" id="GO:0002181">
    <property type="term" value="P:cytoplasmic translation"/>
    <property type="evidence" value="ECO:0007669"/>
    <property type="project" value="TreeGrafter"/>
</dbReference>
<keyword evidence="3 7" id="KW-0694">RNA-binding</keyword>
<dbReference type="Gene3D" id="2.40.50.140">
    <property type="entry name" value="Nucleic acid-binding proteins"/>
    <property type="match status" value="1"/>
</dbReference>
<accession>A0A3S9T2H3</accession>
<feature type="compositionally biased region" description="Basic and acidic residues" evidence="8">
    <location>
        <begin position="229"/>
        <end position="239"/>
    </location>
</feature>
<evidence type="ECO:0000256" key="8">
    <source>
        <dbReference type="SAM" id="MobiDB-lite"/>
    </source>
</evidence>
<dbReference type="PANTHER" id="PTHR13691">
    <property type="entry name" value="RIBOSOMAL PROTEIN L2"/>
    <property type="match status" value="1"/>
</dbReference>
<dbReference type="EMBL" id="CP016379">
    <property type="protein sequence ID" value="AZR74721.1"/>
    <property type="molecule type" value="Genomic_DNA"/>
</dbReference>
<dbReference type="Pfam" id="PF00181">
    <property type="entry name" value="Ribosomal_L2_N"/>
    <property type="match status" value="1"/>
</dbReference>
<proteinExistence type="inferred from homology"/>
<evidence type="ECO:0000313" key="11">
    <source>
        <dbReference type="EMBL" id="AZR74721.1"/>
    </source>
</evidence>
<dbReference type="SMART" id="SM01383">
    <property type="entry name" value="Ribosomal_L2"/>
    <property type="match status" value="1"/>
</dbReference>
<dbReference type="InterPro" id="IPR012340">
    <property type="entry name" value="NA-bd_OB-fold"/>
</dbReference>
<keyword evidence="12" id="KW-1185">Reference proteome</keyword>
<name>A0A3S9T2H3_9FIRM</name>
<dbReference type="PIRSF" id="PIRSF002158">
    <property type="entry name" value="Ribosomal_L2"/>
    <property type="match status" value="1"/>
</dbReference>
<comment type="similarity">
    <text evidence="1 7">Belongs to the universal ribosomal protein uL2 family.</text>
</comment>
<feature type="domain" description="Large ribosomal subunit protein uL2 RNA-binding" evidence="10">
    <location>
        <begin position="42"/>
        <end position="118"/>
    </location>
</feature>
<dbReference type="InterPro" id="IPR014726">
    <property type="entry name" value="Ribosomal_uL2_dom3"/>
</dbReference>
<protein>
    <recommendedName>
        <fullName evidence="6 7">Large ribosomal subunit protein uL2</fullName>
    </recommendedName>
</protein>